<gene>
    <name evidence="2" type="ORF">GQ607_017212</name>
</gene>
<dbReference type="EMBL" id="WOWK01000197">
    <property type="protein sequence ID" value="KAF0315554.1"/>
    <property type="molecule type" value="Genomic_DNA"/>
</dbReference>
<evidence type="ECO:0000256" key="1">
    <source>
        <dbReference type="SAM" id="MobiDB-lite"/>
    </source>
</evidence>
<organism evidence="2 3">
    <name type="scientific">Colletotrichum asianum</name>
    <dbReference type="NCBI Taxonomy" id="702518"/>
    <lineage>
        <taxon>Eukaryota</taxon>
        <taxon>Fungi</taxon>
        <taxon>Dikarya</taxon>
        <taxon>Ascomycota</taxon>
        <taxon>Pezizomycotina</taxon>
        <taxon>Sordariomycetes</taxon>
        <taxon>Hypocreomycetidae</taxon>
        <taxon>Glomerellales</taxon>
        <taxon>Glomerellaceae</taxon>
        <taxon>Colletotrichum</taxon>
        <taxon>Colletotrichum gloeosporioides species complex</taxon>
    </lineage>
</organism>
<dbReference type="Proteomes" id="UP000434172">
    <property type="component" value="Unassembled WGS sequence"/>
</dbReference>
<feature type="region of interest" description="Disordered" evidence="1">
    <location>
        <begin position="79"/>
        <end position="101"/>
    </location>
</feature>
<evidence type="ECO:0000313" key="3">
    <source>
        <dbReference type="Proteomes" id="UP000434172"/>
    </source>
</evidence>
<protein>
    <submittedName>
        <fullName evidence="2">Uncharacterized protein</fullName>
    </submittedName>
</protein>
<dbReference type="AlphaFoldDB" id="A0A8H3VWS0"/>
<accession>A0A8H3VWS0</accession>
<reference evidence="2 3" key="1">
    <citation type="submission" date="2019-12" db="EMBL/GenBank/DDBJ databases">
        <title>A genome sequence resource for the geographically widespread anthracnose pathogen Colletotrichum asianum.</title>
        <authorList>
            <person name="Meng Y."/>
        </authorList>
    </citation>
    <scope>NUCLEOTIDE SEQUENCE [LARGE SCALE GENOMIC DNA]</scope>
    <source>
        <strain evidence="2 3">ICMP 18580</strain>
    </source>
</reference>
<evidence type="ECO:0000313" key="2">
    <source>
        <dbReference type="EMBL" id="KAF0315554.1"/>
    </source>
</evidence>
<keyword evidence="3" id="KW-1185">Reference proteome</keyword>
<comment type="caution">
    <text evidence="2">The sequence shown here is derived from an EMBL/GenBank/DDBJ whole genome shotgun (WGS) entry which is preliminary data.</text>
</comment>
<name>A0A8H3VWS0_9PEZI</name>
<dbReference type="OrthoDB" id="3000060at2759"/>
<proteinExistence type="predicted"/>
<sequence>MATVNEDHQKKVGLDSHIYRECAWGLVFANTVIKSLTFTNGVSMQPDNPNQNQITTFNAYTRSIVDVCGTKVMKRDLVPHTSNTNGTVTARPGPTGGVSRDAKLKEEMTKALIAKDVPKMAEIFLQTCTGDWDRGYGASLWSMLHRVKKDGLQTPQRIWRNVDVQQYVIFNWELAEVADLLVDTFKLPMPGGKPCILWEDHLCQMWQKCSGFKKQWELAQDRVHTVPSA</sequence>